<evidence type="ECO:0000256" key="1">
    <source>
        <dbReference type="ARBA" id="ARBA00004177"/>
    </source>
</evidence>
<dbReference type="CDD" id="cd09237">
    <property type="entry name" value="V_ScBro1_like"/>
    <property type="match status" value="1"/>
</dbReference>
<dbReference type="InterPro" id="IPR038499">
    <property type="entry name" value="BRO1_sf"/>
</dbReference>
<reference evidence="10" key="1">
    <citation type="submission" date="2016-03" db="EMBL/GenBank/DDBJ databases">
        <authorList>
            <person name="Devillers Hugo."/>
        </authorList>
    </citation>
    <scope>NUCLEOTIDE SEQUENCE [LARGE SCALE GENOMIC DNA]</scope>
</reference>
<dbReference type="EMBL" id="LT598451">
    <property type="protein sequence ID" value="SCU94867.1"/>
    <property type="molecule type" value="Genomic_DNA"/>
</dbReference>
<dbReference type="OrthoDB" id="2141925at2759"/>
<dbReference type="InterPro" id="IPR025304">
    <property type="entry name" value="ALIX_V_dom"/>
</dbReference>
<organism evidence="9 10">
    <name type="scientific">Lachancea nothofagi CBS 11611</name>
    <dbReference type="NCBI Taxonomy" id="1266666"/>
    <lineage>
        <taxon>Eukaryota</taxon>
        <taxon>Fungi</taxon>
        <taxon>Dikarya</taxon>
        <taxon>Ascomycota</taxon>
        <taxon>Saccharomycotina</taxon>
        <taxon>Saccharomycetes</taxon>
        <taxon>Saccharomycetales</taxon>
        <taxon>Saccharomycetaceae</taxon>
        <taxon>Lachancea</taxon>
    </lineage>
</organism>
<protein>
    <recommendedName>
        <fullName evidence="5">BRO domain-containing protein 1</fullName>
    </recommendedName>
</protein>
<dbReference type="GO" id="GO:0043328">
    <property type="term" value="P:protein transport to vacuole involved in ubiquitin-dependent protein catabolic process via the multivesicular body sorting pathway"/>
    <property type="evidence" value="ECO:0007669"/>
    <property type="project" value="TreeGrafter"/>
</dbReference>
<dbReference type="PANTHER" id="PTHR23030:SF30">
    <property type="entry name" value="TYROSINE-PROTEIN PHOSPHATASE NON-RECEPTOR TYPE 23"/>
    <property type="match status" value="1"/>
</dbReference>
<dbReference type="Gene3D" id="1.20.140.50">
    <property type="entry name" value="alix/aip1 like domains"/>
    <property type="match status" value="1"/>
</dbReference>
<keyword evidence="3" id="KW-0963">Cytoplasm</keyword>
<dbReference type="GO" id="GO:0005768">
    <property type="term" value="C:endosome"/>
    <property type="evidence" value="ECO:0007669"/>
    <property type="project" value="UniProtKB-SubCell"/>
</dbReference>
<feature type="coiled-coil region" evidence="6">
    <location>
        <begin position="551"/>
        <end position="588"/>
    </location>
</feature>
<evidence type="ECO:0000256" key="5">
    <source>
        <dbReference type="ARBA" id="ARBA00041284"/>
    </source>
</evidence>
<evidence type="ECO:0000256" key="3">
    <source>
        <dbReference type="ARBA" id="ARBA00022490"/>
    </source>
</evidence>
<proteinExistence type="predicted"/>
<dbReference type="AlphaFoldDB" id="A0A1G4JV41"/>
<keyword evidence="6" id="KW-0175">Coiled coil</keyword>
<evidence type="ECO:0000313" key="10">
    <source>
        <dbReference type="Proteomes" id="UP000189911"/>
    </source>
</evidence>
<dbReference type="Gene3D" id="1.25.40.280">
    <property type="entry name" value="alix/aip1 like domains"/>
    <property type="match status" value="1"/>
</dbReference>
<name>A0A1G4JV41_9SACH</name>
<dbReference type="InterPro" id="IPR004328">
    <property type="entry name" value="BRO1_dom"/>
</dbReference>
<dbReference type="Pfam" id="PF13949">
    <property type="entry name" value="ALIX_LYPXL_bnd"/>
    <property type="match status" value="1"/>
</dbReference>
<accession>A0A1G4JV41</accession>
<feature type="domain" description="BRO1" evidence="8">
    <location>
        <begin position="4"/>
        <end position="404"/>
    </location>
</feature>
<feature type="region of interest" description="Disordered" evidence="7">
    <location>
        <begin position="737"/>
        <end position="812"/>
    </location>
</feature>
<evidence type="ECO:0000313" key="9">
    <source>
        <dbReference type="EMBL" id="SCU94867.1"/>
    </source>
</evidence>
<gene>
    <name evidence="9" type="ORF">LANO_0E08460G</name>
</gene>
<dbReference type="PROSITE" id="PS51180">
    <property type="entry name" value="BRO1"/>
    <property type="match status" value="1"/>
</dbReference>
<dbReference type="Gene3D" id="1.20.120.560">
    <property type="entry name" value="alix/aip1 in complex with the ypdl late domain"/>
    <property type="match status" value="1"/>
</dbReference>
<evidence type="ECO:0000256" key="6">
    <source>
        <dbReference type="SAM" id="Coils"/>
    </source>
</evidence>
<dbReference type="Proteomes" id="UP000189911">
    <property type="component" value="Chromosome E"/>
</dbReference>
<evidence type="ECO:0000256" key="2">
    <source>
        <dbReference type="ARBA" id="ARBA00004496"/>
    </source>
</evidence>
<dbReference type="Pfam" id="PF03097">
    <property type="entry name" value="BRO1"/>
    <property type="match status" value="1"/>
</dbReference>
<comment type="subcellular location">
    <subcellularLocation>
        <location evidence="2">Cytoplasm</location>
    </subcellularLocation>
    <subcellularLocation>
        <location evidence="1">Endosome</location>
    </subcellularLocation>
</comment>
<dbReference type="CDD" id="cd09242">
    <property type="entry name" value="BRO1_ScBro1_like"/>
    <property type="match status" value="1"/>
</dbReference>
<evidence type="ECO:0000256" key="7">
    <source>
        <dbReference type="SAM" id="MobiDB-lite"/>
    </source>
</evidence>
<keyword evidence="4" id="KW-0967">Endosome</keyword>
<feature type="compositionally biased region" description="Polar residues" evidence="7">
    <location>
        <begin position="789"/>
        <end position="811"/>
    </location>
</feature>
<evidence type="ECO:0000256" key="4">
    <source>
        <dbReference type="ARBA" id="ARBA00022753"/>
    </source>
</evidence>
<evidence type="ECO:0000259" key="8">
    <source>
        <dbReference type="PROSITE" id="PS51180"/>
    </source>
</evidence>
<sequence>MKTLLLTLKVKDTEPVNWSKALASYLKKSYGSSTWSQFFDVKLAENLDRLRNNANGSLAPEVLLEQNLLYYAFLEQLYLRLGANSGQLNIDYTWYDAAYATNNVSQKYTQRTVAFEKSSVLYNMATIMTLVAQEQVDSDVKSSIGLLSRAYACFQFLSENFLNSPSGDLHAENTKFLANMCHAEAQELFLLRIVNGPDVAKHASLVAKLALMTSSLYQKTQAFYGTESDGDSKTEVPYGEAKWKSIITCKFHFYRSISAYNNALALEQQHKFGDAIAFLDIAQDSLVSAMAQKQYVKDVLDLDSVKSLITAKRRTLVKDNDYIYHDFVPSDASMESIKSMDAIKLQPLAQQLEPYMDKVAEASDVLFKGIIPVEVYEKESIYSEQKSDLLRKELEVADTADWEYTSFVEFTTLPKILRGLNDRYTSNGKKNSTDNPQLTMMKEQLDSWSNYVMTSSYKDVESQIKSIVNKRKQILDSLTSITPENKENAVKLKSSLIAASKSDEKLFSFVESHKKEINLLKNPQALRKYWNELTAFQIEEPDLLDLDDSRNDEIKSKINNVANQHEDLKVLKDERHRIVQDLKRAVNEDDISRVIILNRGITDAELKQLFEKELDKFKPLSTRIEATIFKQRSLINAIKISLDEVFKLTGVEDESSKNDPNLSKRNEFYNALNQAFTNFSVFANDLPKGLNFYDSLLKMAHDLQSYGTASNDAAQRSTPALPGQFNQSFEQLNISSNAPVKGPEEALKYGIPPLPPRTYDNQDRNYNVKEPVVPPIPPKQPPSGLTGLVGSTPSPNQTSEQNPTSFYNNPSVFDESLYSRYSS</sequence>
<feature type="compositionally biased region" description="Pro residues" evidence="7">
    <location>
        <begin position="772"/>
        <end position="781"/>
    </location>
</feature>
<dbReference type="SMART" id="SM01041">
    <property type="entry name" value="BRO1"/>
    <property type="match status" value="1"/>
</dbReference>
<keyword evidence="10" id="KW-1185">Reference proteome</keyword>
<dbReference type="PANTHER" id="PTHR23030">
    <property type="entry name" value="PCD6 INTERACTING PROTEIN-RELATED"/>
    <property type="match status" value="1"/>
</dbReference>